<sequence length="149" mass="17693">MEEWNMLAADCVVVSCCCQCLVLQILVLVLRKMVRKTREYGKKLFCQRKRNYRGVQREIHENSYKDVLLRIHEQSIRIQEDMELKDGDVHNCGYCMVEVEKVMEELCEKGEFGFGSFWGRKEPWDFPKVVNDHNDDSFERYQIIEVGCT</sequence>
<keyword evidence="2" id="KW-1185">Reference proteome</keyword>
<dbReference type="EMBL" id="CASHSV030000002">
    <property type="protein sequence ID" value="CAJ2636173.1"/>
    <property type="molecule type" value="Genomic_DNA"/>
</dbReference>
<evidence type="ECO:0000313" key="1">
    <source>
        <dbReference type="EMBL" id="CAJ2636173.1"/>
    </source>
</evidence>
<reference evidence="1" key="1">
    <citation type="submission" date="2023-10" db="EMBL/GenBank/DDBJ databases">
        <authorList>
            <person name="Rodriguez Cubillos JULIANA M."/>
            <person name="De Vega J."/>
        </authorList>
    </citation>
    <scope>NUCLEOTIDE SEQUENCE</scope>
</reference>
<organism evidence="1 2">
    <name type="scientific">Trifolium pratense</name>
    <name type="common">Red clover</name>
    <dbReference type="NCBI Taxonomy" id="57577"/>
    <lineage>
        <taxon>Eukaryota</taxon>
        <taxon>Viridiplantae</taxon>
        <taxon>Streptophyta</taxon>
        <taxon>Embryophyta</taxon>
        <taxon>Tracheophyta</taxon>
        <taxon>Spermatophyta</taxon>
        <taxon>Magnoliopsida</taxon>
        <taxon>eudicotyledons</taxon>
        <taxon>Gunneridae</taxon>
        <taxon>Pentapetalae</taxon>
        <taxon>rosids</taxon>
        <taxon>fabids</taxon>
        <taxon>Fabales</taxon>
        <taxon>Fabaceae</taxon>
        <taxon>Papilionoideae</taxon>
        <taxon>50 kb inversion clade</taxon>
        <taxon>NPAAA clade</taxon>
        <taxon>Hologalegina</taxon>
        <taxon>IRL clade</taxon>
        <taxon>Trifolieae</taxon>
        <taxon>Trifolium</taxon>
    </lineage>
</organism>
<evidence type="ECO:0000313" key="2">
    <source>
        <dbReference type="Proteomes" id="UP001177021"/>
    </source>
</evidence>
<comment type="caution">
    <text evidence="1">The sequence shown here is derived from an EMBL/GenBank/DDBJ whole genome shotgun (WGS) entry which is preliminary data.</text>
</comment>
<name>A0ACB0IX61_TRIPR</name>
<dbReference type="Proteomes" id="UP001177021">
    <property type="component" value="Unassembled WGS sequence"/>
</dbReference>
<gene>
    <name evidence="1" type="ORF">MILVUS5_LOCUS6707</name>
</gene>
<proteinExistence type="predicted"/>
<protein>
    <submittedName>
        <fullName evidence="1">Uncharacterized protein</fullName>
    </submittedName>
</protein>
<accession>A0ACB0IX61</accession>